<keyword evidence="2" id="KW-1185">Reference proteome</keyword>
<proteinExistence type="predicted"/>
<name>A0A8E2DIF0_9APHY</name>
<reference evidence="1 2" key="1">
    <citation type="submission" date="2016-07" db="EMBL/GenBank/DDBJ databases">
        <title>Draft genome of the white-rot fungus Obba rivulosa 3A-2.</title>
        <authorList>
            <consortium name="DOE Joint Genome Institute"/>
            <person name="Miettinen O."/>
            <person name="Riley R."/>
            <person name="Acob R."/>
            <person name="Barry K."/>
            <person name="Cullen D."/>
            <person name="De Vries R."/>
            <person name="Hainaut M."/>
            <person name="Hatakka A."/>
            <person name="Henrissat B."/>
            <person name="Hilden K."/>
            <person name="Kuo R."/>
            <person name="Labutti K."/>
            <person name="Lipzen A."/>
            <person name="Makela M.R."/>
            <person name="Sandor L."/>
            <person name="Spatafora J.W."/>
            <person name="Grigoriev I.V."/>
            <person name="Hibbett D.S."/>
        </authorList>
    </citation>
    <scope>NUCLEOTIDE SEQUENCE [LARGE SCALE GENOMIC DNA]</scope>
    <source>
        <strain evidence="1 2">3A-2</strain>
    </source>
</reference>
<organism evidence="1 2">
    <name type="scientific">Obba rivulosa</name>
    <dbReference type="NCBI Taxonomy" id="1052685"/>
    <lineage>
        <taxon>Eukaryota</taxon>
        <taxon>Fungi</taxon>
        <taxon>Dikarya</taxon>
        <taxon>Basidiomycota</taxon>
        <taxon>Agaricomycotina</taxon>
        <taxon>Agaricomycetes</taxon>
        <taxon>Polyporales</taxon>
        <taxon>Gelatoporiaceae</taxon>
        <taxon>Obba</taxon>
    </lineage>
</organism>
<dbReference type="AlphaFoldDB" id="A0A8E2DIF0"/>
<protein>
    <submittedName>
        <fullName evidence="1">Uncharacterized protein</fullName>
    </submittedName>
</protein>
<gene>
    <name evidence="1" type="ORF">OBBRIDRAFT_34828</name>
</gene>
<dbReference type="Proteomes" id="UP000250043">
    <property type="component" value="Unassembled WGS sequence"/>
</dbReference>
<dbReference type="EMBL" id="KV722432">
    <property type="protein sequence ID" value="OCH89230.1"/>
    <property type="molecule type" value="Genomic_DNA"/>
</dbReference>
<accession>A0A8E2DIF0</accession>
<evidence type="ECO:0000313" key="1">
    <source>
        <dbReference type="EMBL" id="OCH89230.1"/>
    </source>
</evidence>
<sequence>MVPVLLEDPGRRRVELWLRWESRIRMRDGKYTGRSKWRHGGSEVTSSGVAPCLARASDPNNRRAYFNRLRGVLTFWRVRCWFFASEGVNTRAPGLDRVLYLTTDVQTMNLQLKDEEHSNERTASSRQAYIMLRRRTPIMTTRSWPNTTLTLLRTCCISP</sequence>
<evidence type="ECO:0000313" key="2">
    <source>
        <dbReference type="Proteomes" id="UP000250043"/>
    </source>
</evidence>